<gene>
    <name evidence="2" type="ORF">PPROV_000636300</name>
</gene>
<keyword evidence="3" id="KW-1185">Reference proteome</keyword>
<sequence length="341" mass="38741">MHFGFSWRRVGDTNTPRITTAHDLFNIHARDVSRRNARWMYEFAIFKFPCFEVGFEFGNTTVTTQHGQHHYSLQTLSNTHLLYNDDDDQEDEEDLYEDVLDDAEYDVRAIKEVAKRTVAACREGEAAAIELAFEFAENQARLEDEEDDFEGGIYLFCCTALLRHAVVNECFYVPPPFLEVLADLIDELRNMGWELREDAVPEEELTDEATISQYMDSYEEEQRLRQLQMEKERAERAETPDGDRLVEGTMAIPGVRITKLAKPGATAMAGDDDDAPSHSSSPSPPPPSSSESKPKPKPKPKRDSPPSSPRTDSKKPARQSVSEILNAGREPKRGGGRRRRR</sequence>
<evidence type="ECO:0000256" key="1">
    <source>
        <dbReference type="SAM" id="MobiDB-lite"/>
    </source>
</evidence>
<dbReference type="Proteomes" id="UP000660262">
    <property type="component" value="Unassembled WGS sequence"/>
</dbReference>
<feature type="region of interest" description="Disordered" evidence="1">
    <location>
        <begin position="222"/>
        <end position="242"/>
    </location>
</feature>
<comment type="caution">
    <text evidence="2">The sequence shown here is derived from an EMBL/GenBank/DDBJ whole genome shotgun (WGS) entry which is preliminary data.</text>
</comment>
<dbReference type="EMBL" id="BNJQ01000017">
    <property type="protein sequence ID" value="GHP07621.1"/>
    <property type="molecule type" value="Genomic_DNA"/>
</dbReference>
<name>A0A830HQ99_9CHLO</name>
<evidence type="ECO:0000313" key="3">
    <source>
        <dbReference type="Proteomes" id="UP000660262"/>
    </source>
</evidence>
<proteinExistence type="predicted"/>
<dbReference type="AlphaFoldDB" id="A0A830HQ99"/>
<protein>
    <submittedName>
        <fullName evidence="2">Uncharacterized protein</fullName>
    </submittedName>
</protein>
<reference evidence="2" key="1">
    <citation type="submission" date="2020-10" db="EMBL/GenBank/DDBJ databases">
        <title>Unveiling of a novel bifunctional photoreceptor, Dualchrome1, isolated from a cosmopolitan green alga.</title>
        <authorList>
            <person name="Suzuki S."/>
            <person name="Kawachi M."/>
        </authorList>
    </citation>
    <scope>NUCLEOTIDE SEQUENCE</scope>
    <source>
        <strain evidence="2">NIES 2893</strain>
    </source>
</reference>
<accession>A0A830HQ99</accession>
<feature type="region of interest" description="Disordered" evidence="1">
    <location>
        <begin position="263"/>
        <end position="341"/>
    </location>
</feature>
<evidence type="ECO:0000313" key="2">
    <source>
        <dbReference type="EMBL" id="GHP07621.1"/>
    </source>
</evidence>
<organism evidence="2 3">
    <name type="scientific">Pycnococcus provasolii</name>
    <dbReference type="NCBI Taxonomy" id="41880"/>
    <lineage>
        <taxon>Eukaryota</taxon>
        <taxon>Viridiplantae</taxon>
        <taxon>Chlorophyta</taxon>
        <taxon>Pseudoscourfieldiophyceae</taxon>
        <taxon>Pseudoscourfieldiales</taxon>
        <taxon>Pycnococcaceae</taxon>
        <taxon>Pycnococcus</taxon>
    </lineage>
</organism>